<dbReference type="AlphaFoldDB" id="A0A7G9S9U9"/>
<evidence type="ECO:0000313" key="1">
    <source>
        <dbReference type="EMBL" id="QNN64624.1"/>
    </source>
</evidence>
<protein>
    <submittedName>
        <fullName evidence="1">Uncharacterized protein</fullName>
    </submittedName>
</protein>
<dbReference type="RefSeq" id="WP_187541623.1">
    <property type="nucleotide sequence ID" value="NZ_CP060717.1"/>
</dbReference>
<evidence type="ECO:0000313" key="2">
    <source>
        <dbReference type="Proteomes" id="UP000515955"/>
    </source>
</evidence>
<reference evidence="1 2" key="1">
    <citation type="submission" date="2020-08" db="EMBL/GenBank/DDBJ databases">
        <title>Genome sequence of Sphingomonas rhizophila KACC 19189T.</title>
        <authorList>
            <person name="Hyun D.-W."/>
            <person name="Bae J.-W."/>
        </authorList>
    </citation>
    <scope>NUCLEOTIDE SEQUENCE [LARGE SCALE GENOMIC DNA]</scope>
    <source>
        <strain evidence="1 2">KACC 19189</strain>
    </source>
</reference>
<proteinExistence type="predicted"/>
<keyword evidence="2" id="KW-1185">Reference proteome</keyword>
<dbReference type="Proteomes" id="UP000515955">
    <property type="component" value="Chromosome"/>
</dbReference>
<sequence>MDLDPQKVLLAAFPLDDVIAALDDWWAKEKEDAALPDDPPAQPDIMKPEVEIDSHRAVRALITLQEVVKIEIPESVIKEGGYDDFDEMKAHLVPQVKALFDKERDKQEKQHA</sequence>
<organism evidence="1 2">
    <name type="scientific">Sphingomonas rhizophila</name>
    <dbReference type="NCBI Taxonomy" id="2071607"/>
    <lineage>
        <taxon>Bacteria</taxon>
        <taxon>Pseudomonadati</taxon>
        <taxon>Pseudomonadota</taxon>
        <taxon>Alphaproteobacteria</taxon>
        <taxon>Sphingomonadales</taxon>
        <taxon>Sphingomonadaceae</taxon>
        <taxon>Sphingomonas</taxon>
    </lineage>
</organism>
<name>A0A7G9S9U9_9SPHN</name>
<dbReference type="EMBL" id="CP060717">
    <property type="protein sequence ID" value="QNN64624.1"/>
    <property type="molecule type" value="Genomic_DNA"/>
</dbReference>
<dbReference type="KEGG" id="srhi:H9L12_10065"/>
<gene>
    <name evidence="1" type="ORF">H9L12_10065</name>
</gene>
<accession>A0A7G9S9U9</accession>